<dbReference type="PATRIC" id="fig|33888.3.peg.47"/>
<sequence length="185" mass="20800">MSDRGLRNGAGYWYPDESSTRRAVEVLSALRTYRVSEVSMRRRTRERMAMGETDLMAIQYLLRQQRTGEIVTGKDLASHLSISSASTTVLIDRLVRSGHLVRKPHPTDRRGIVVEATVDSDQEVRATLQEMHRRMLEIAEDLDAPEAEIVVNFLRRMSAAVDEIDGEHGVPAEHKGHPTDAIEAP</sequence>
<dbReference type="OrthoDB" id="162531at2"/>
<dbReference type="AlphaFoldDB" id="A0A160KPW3"/>
<feature type="region of interest" description="Disordered" evidence="1">
    <location>
        <begin position="164"/>
        <end position="185"/>
    </location>
</feature>
<protein>
    <submittedName>
        <fullName evidence="3">MarR family transcriptional regulator</fullName>
    </submittedName>
</protein>
<dbReference type="PANTHER" id="PTHR33164:SF87">
    <property type="entry name" value="MULTIPLE ANTIBIOTIC RESISTANCE PROTEIN MARR"/>
    <property type="match status" value="1"/>
</dbReference>
<evidence type="ECO:0000313" key="3">
    <source>
        <dbReference type="EMBL" id="AND15214.1"/>
    </source>
</evidence>
<dbReference type="GO" id="GO:0006950">
    <property type="term" value="P:response to stress"/>
    <property type="evidence" value="ECO:0007669"/>
    <property type="project" value="TreeGrafter"/>
</dbReference>
<dbReference type="KEGG" id="rtn:A6122_0044"/>
<dbReference type="PANTHER" id="PTHR33164">
    <property type="entry name" value="TRANSCRIPTIONAL REGULATOR, MARR FAMILY"/>
    <property type="match status" value="1"/>
</dbReference>
<dbReference type="SUPFAM" id="SSF46785">
    <property type="entry name" value="Winged helix' DNA-binding domain"/>
    <property type="match status" value="1"/>
</dbReference>
<reference evidence="3 4" key="1">
    <citation type="submission" date="2016-05" db="EMBL/GenBank/DDBJ databases">
        <title>Complete genome sequence of Rathayibacter tritici NCPPB 1953.</title>
        <authorList>
            <person name="Park J."/>
            <person name="Lee H.-H."/>
            <person name="Lee S.-W."/>
            <person name="Seo Y.-S."/>
        </authorList>
    </citation>
    <scope>NUCLEOTIDE SEQUENCE [LARGE SCALE GENOMIC DNA]</scope>
    <source>
        <strain evidence="3 4">NCPPB 1953</strain>
    </source>
</reference>
<dbReference type="STRING" id="33888.A6122_0044"/>
<proteinExistence type="predicted"/>
<dbReference type="Pfam" id="PF12802">
    <property type="entry name" value="MarR_2"/>
    <property type="match status" value="1"/>
</dbReference>
<gene>
    <name evidence="3" type="ORF">A6122_0044</name>
</gene>
<dbReference type="EMBL" id="CP015515">
    <property type="protein sequence ID" value="AND15214.1"/>
    <property type="molecule type" value="Genomic_DNA"/>
</dbReference>
<dbReference type="GO" id="GO:0003700">
    <property type="term" value="F:DNA-binding transcription factor activity"/>
    <property type="evidence" value="ECO:0007669"/>
    <property type="project" value="InterPro"/>
</dbReference>
<dbReference type="PROSITE" id="PS50995">
    <property type="entry name" value="HTH_MARR_2"/>
    <property type="match status" value="1"/>
</dbReference>
<feature type="domain" description="HTH marR-type" evidence="2">
    <location>
        <begin position="19"/>
        <end position="159"/>
    </location>
</feature>
<dbReference type="SMART" id="SM00347">
    <property type="entry name" value="HTH_MARR"/>
    <property type="match status" value="1"/>
</dbReference>
<accession>A0A160KPW3</accession>
<dbReference type="RefSeq" id="WP_068250129.1">
    <property type="nucleotide sequence ID" value="NZ_CP015515.1"/>
</dbReference>
<dbReference type="InterPro" id="IPR036388">
    <property type="entry name" value="WH-like_DNA-bd_sf"/>
</dbReference>
<dbReference type="Proteomes" id="UP000077071">
    <property type="component" value="Chromosome"/>
</dbReference>
<feature type="compositionally biased region" description="Basic and acidic residues" evidence="1">
    <location>
        <begin position="166"/>
        <end position="185"/>
    </location>
</feature>
<dbReference type="InterPro" id="IPR000835">
    <property type="entry name" value="HTH_MarR-typ"/>
</dbReference>
<keyword evidence="4" id="KW-1185">Reference proteome</keyword>
<name>A0A160KPW3_9MICO</name>
<dbReference type="InterPro" id="IPR036390">
    <property type="entry name" value="WH_DNA-bd_sf"/>
</dbReference>
<evidence type="ECO:0000256" key="1">
    <source>
        <dbReference type="SAM" id="MobiDB-lite"/>
    </source>
</evidence>
<organism evidence="3 4">
    <name type="scientific">Rathayibacter tritici</name>
    <dbReference type="NCBI Taxonomy" id="33888"/>
    <lineage>
        <taxon>Bacteria</taxon>
        <taxon>Bacillati</taxon>
        <taxon>Actinomycetota</taxon>
        <taxon>Actinomycetes</taxon>
        <taxon>Micrococcales</taxon>
        <taxon>Microbacteriaceae</taxon>
        <taxon>Rathayibacter</taxon>
    </lineage>
</organism>
<evidence type="ECO:0000259" key="2">
    <source>
        <dbReference type="PROSITE" id="PS50995"/>
    </source>
</evidence>
<dbReference type="Gene3D" id="1.10.10.10">
    <property type="entry name" value="Winged helix-like DNA-binding domain superfamily/Winged helix DNA-binding domain"/>
    <property type="match status" value="1"/>
</dbReference>
<evidence type="ECO:0000313" key="4">
    <source>
        <dbReference type="Proteomes" id="UP000077071"/>
    </source>
</evidence>
<dbReference type="InterPro" id="IPR039422">
    <property type="entry name" value="MarR/SlyA-like"/>
</dbReference>